<dbReference type="InterPro" id="IPR029058">
    <property type="entry name" value="AB_hydrolase_fold"/>
</dbReference>
<dbReference type="SMART" id="SM00824">
    <property type="entry name" value="PKS_TE"/>
    <property type="match status" value="1"/>
</dbReference>
<evidence type="ECO:0000313" key="5">
    <source>
        <dbReference type="Proteomes" id="UP000540685"/>
    </source>
</evidence>
<dbReference type="InterPro" id="IPR001031">
    <property type="entry name" value="Thioesterase"/>
</dbReference>
<sequence length="266" mass="28610">MNELNDVDAWIRRFPQSGGHAGASAVLACFPHAGGSASFYLPVSRLAPSSVEVVAVQYPGRQDRRAERCVDDIGELADRIAEALRPWTGRPLSLFGHSMGATVAFEVARRLEASGTAPLALFASGRRAPSIHREGRVHLRTDEGLLAELRGLGGTASAVLGDEEFMRAVLPMLRSDYRAIETYRYRPGPKLSCPITAFAGADDPKARPEEVGAWRDHTEAGFEMRTFPGGHFYLADHAAEIVNLVAARISSALDALRASSAGTSRA</sequence>
<dbReference type="Pfam" id="PF00975">
    <property type="entry name" value="Thioesterase"/>
    <property type="match status" value="1"/>
</dbReference>
<dbReference type="SUPFAM" id="SSF53474">
    <property type="entry name" value="alpha/beta-Hydrolases"/>
    <property type="match status" value="1"/>
</dbReference>
<dbReference type="AlphaFoldDB" id="A0A7W9IDB6"/>
<feature type="domain" description="Thioesterase TesA-like" evidence="3">
    <location>
        <begin position="28"/>
        <end position="249"/>
    </location>
</feature>
<evidence type="ECO:0000256" key="2">
    <source>
        <dbReference type="ARBA" id="ARBA00022801"/>
    </source>
</evidence>
<comment type="similarity">
    <text evidence="1">Belongs to the thioesterase family.</text>
</comment>
<comment type="caution">
    <text evidence="4">The sequence shown here is derived from an EMBL/GenBank/DDBJ whole genome shotgun (WGS) entry which is preliminary data.</text>
</comment>
<dbReference type="GO" id="GO:0016787">
    <property type="term" value="F:hydrolase activity"/>
    <property type="evidence" value="ECO:0007669"/>
    <property type="project" value="UniProtKB-KW"/>
</dbReference>
<dbReference type="GO" id="GO:0008610">
    <property type="term" value="P:lipid biosynthetic process"/>
    <property type="evidence" value="ECO:0007669"/>
    <property type="project" value="TreeGrafter"/>
</dbReference>
<evidence type="ECO:0000259" key="3">
    <source>
        <dbReference type="SMART" id="SM00824"/>
    </source>
</evidence>
<dbReference type="Proteomes" id="UP000540685">
    <property type="component" value="Unassembled WGS sequence"/>
</dbReference>
<evidence type="ECO:0000313" key="4">
    <source>
        <dbReference type="EMBL" id="MBB5818124.1"/>
    </source>
</evidence>
<proteinExistence type="inferred from homology"/>
<dbReference type="RefSeq" id="WP_184544054.1">
    <property type="nucleotide sequence ID" value="NZ_JACHMP010000001.1"/>
</dbReference>
<organism evidence="4 5">
    <name type="scientific">Streptosporangium becharense</name>
    <dbReference type="NCBI Taxonomy" id="1816182"/>
    <lineage>
        <taxon>Bacteria</taxon>
        <taxon>Bacillati</taxon>
        <taxon>Actinomycetota</taxon>
        <taxon>Actinomycetes</taxon>
        <taxon>Streptosporangiales</taxon>
        <taxon>Streptosporangiaceae</taxon>
        <taxon>Streptosporangium</taxon>
    </lineage>
</organism>
<dbReference type="InterPro" id="IPR020802">
    <property type="entry name" value="TesA-like"/>
</dbReference>
<keyword evidence="2" id="KW-0378">Hydrolase</keyword>
<accession>A0A7W9IDB6</accession>
<gene>
    <name evidence="4" type="ORF">F4562_001186</name>
</gene>
<dbReference type="PANTHER" id="PTHR11487">
    <property type="entry name" value="THIOESTERASE"/>
    <property type="match status" value="1"/>
</dbReference>
<dbReference type="PANTHER" id="PTHR11487:SF0">
    <property type="entry name" value="S-ACYL FATTY ACID SYNTHASE THIOESTERASE, MEDIUM CHAIN"/>
    <property type="match status" value="1"/>
</dbReference>
<dbReference type="InterPro" id="IPR012223">
    <property type="entry name" value="TEII"/>
</dbReference>
<evidence type="ECO:0000256" key="1">
    <source>
        <dbReference type="ARBA" id="ARBA00007169"/>
    </source>
</evidence>
<protein>
    <submittedName>
        <fullName evidence="4">Surfactin synthase thioesterase subunit</fullName>
    </submittedName>
</protein>
<keyword evidence="5" id="KW-1185">Reference proteome</keyword>
<reference evidence="4 5" key="1">
    <citation type="submission" date="2020-08" db="EMBL/GenBank/DDBJ databases">
        <title>Sequencing the genomes of 1000 actinobacteria strains.</title>
        <authorList>
            <person name="Klenk H.-P."/>
        </authorList>
    </citation>
    <scope>NUCLEOTIDE SEQUENCE [LARGE SCALE GENOMIC DNA]</scope>
    <source>
        <strain evidence="4 5">DSM 46887</strain>
    </source>
</reference>
<dbReference type="Gene3D" id="3.40.50.1820">
    <property type="entry name" value="alpha/beta hydrolase"/>
    <property type="match status" value="1"/>
</dbReference>
<name>A0A7W9IDB6_9ACTN</name>
<dbReference type="EMBL" id="JACHMP010000001">
    <property type="protein sequence ID" value="MBB5818124.1"/>
    <property type="molecule type" value="Genomic_DNA"/>
</dbReference>